<dbReference type="SUPFAM" id="SSF49879">
    <property type="entry name" value="SMAD/FHA domain"/>
    <property type="match status" value="1"/>
</dbReference>
<dbReference type="Pfam" id="PF00498">
    <property type="entry name" value="FHA"/>
    <property type="match status" value="1"/>
</dbReference>
<dbReference type="Proteomes" id="UP000594468">
    <property type="component" value="Chromosome"/>
</dbReference>
<dbReference type="KEGG" id="pmet:G4Y79_03710"/>
<dbReference type="AlphaFoldDB" id="A0A7S8EAP8"/>
<gene>
    <name evidence="2" type="ORF">G4Y79_03710</name>
</gene>
<name>A0A7S8EAP8_9CHLR</name>
<dbReference type="PROSITE" id="PS50006">
    <property type="entry name" value="FHA_DOMAIN"/>
    <property type="match status" value="1"/>
</dbReference>
<keyword evidence="3" id="KW-1185">Reference proteome</keyword>
<sequence length="145" mass="16368">MGRNYIENSKLTVTKFNRVSYRPKKRDTEGLGALQEAPKILDFVLPNGGIITMSTHEEILIGRKARPNDPMVSLDLQPYEGRDLGVSRCHAMMAVMHNKLTIQDLNSLNHTLLNGQMLIPMKRYTLRDGDKISLGSFVMEVHFVG</sequence>
<dbReference type="CDD" id="cd00060">
    <property type="entry name" value="FHA"/>
    <property type="match status" value="1"/>
</dbReference>
<dbReference type="InterPro" id="IPR008984">
    <property type="entry name" value="SMAD_FHA_dom_sf"/>
</dbReference>
<dbReference type="Gene3D" id="2.60.200.20">
    <property type="match status" value="1"/>
</dbReference>
<evidence type="ECO:0000313" key="3">
    <source>
        <dbReference type="Proteomes" id="UP000594468"/>
    </source>
</evidence>
<dbReference type="InterPro" id="IPR000253">
    <property type="entry name" value="FHA_dom"/>
</dbReference>
<feature type="domain" description="FHA" evidence="1">
    <location>
        <begin position="59"/>
        <end position="118"/>
    </location>
</feature>
<evidence type="ECO:0000259" key="1">
    <source>
        <dbReference type="PROSITE" id="PS50006"/>
    </source>
</evidence>
<evidence type="ECO:0000313" key="2">
    <source>
        <dbReference type="EMBL" id="QPC83500.1"/>
    </source>
</evidence>
<dbReference type="RefSeq" id="WP_195171567.1">
    <property type="nucleotide sequence ID" value="NZ_CP062983.1"/>
</dbReference>
<organism evidence="2 3">
    <name type="scientific">Phototrophicus methaneseepsis</name>
    <dbReference type="NCBI Taxonomy" id="2710758"/>
    <lineage>
        <taxon>Bacteria</taxon>
        <taxon>Bacillati</taxon>
        <taxon>Chloroflexota</taxon>
        <taxon>Candidatus Thermofontia</taxon>
        <taxon>Phototrophicales</taxon>
        <taxon>Phototrophicaceae</taxon>
        <taxon>Phototrophicus</taxon>
    </lineage>
</organism>
<protein>
    <submittedName>
        <fullName evidence="2">FHA domain-containing protein</fullName>
    </submittedName>
</protein>
<dbReference type="SMART" id="SM00240">
    <property type="entry name" value="FHA"/>
    <property type="match status" value="1"/>
</dbReference>
<dbReference type="EMBL" id="CP062983">
    <property type="protein sequence ID" value="QPC83500.1"/>
    <property type="molecule type" value="Genomic_DNA"/>
</dbReference>
<accession>A0A7S8EAP8</accession>
<reference evidence="2 3" key="1">
    <citation type="submission" date="2020-02" db="EMBL/GenBank/DDBJ databases">
        <authorList>
            <person name="Zheng R.K."/>
            <person name="Sun C.M."/>
        </authorList>
    </citation>
    <scope>NUCLEOTIDE SEQUENCE [LARGE SCALE GENOMIC DNA]</scope>
    <source>
        <strain evidence="3">rifampicinis</strain>
    </source>
</reference>
<proteinExistence type="predicted"/>